<accession>A0A8X6IU05</accession>
<evidence type="ECO:0000313" key="1">
    <source>
        <dbReference type="EMBL" id="GFQ83085.1"/>
    </source>
</evidence>
<sequence length="97" mass="10909">MATTCVGKSVVLRHRVSILLVRRSISSDLETQIGPLIAFRDIAFSRAKWKKPSLSFFLCRVIARIARDCDFCLELPKSTCPVAQVATKFYFSKIGLD</sequence>
<protein>
    <submittedName>
        <fullName evidence="1">Uncharacterized protein</fullName>
    </submittedName>
</protein>
<comment type="caution">
    <text evidence="1">The sequence shown here is derived from an EMBL/GenBank/DDBJ whole genome shotgun (WGS) entry which is preliminary data.</text>
</comment>
<name>A0A8X6IU05_TRICU</name>
<gene>
    <name evidence="1" type="ORF">TNCT_570601</name>
</gene>
<keyword evidence="2" id="KW-1185">Reference proteome</keyword>
<dbReference type="Proteomes" id="UP000887116">
    <property type="component" value="Unassembled WGS sequence"/>
</dbReference>
<dbReference type="EMBL" id="BMAO01022608">
    <property type="protein sequence ID" value="GFQ83085.1"/>
    <property type="molecule type" value="Genomic_DNA"/>
</dbReference>
<reference evidence="1" key="1">
    <citation type="submission" date="2020-07" db="EMBL/GenBank/DDBJ databases">
        <title>Multicomponent nature underlies the extraordinary mechanical properties of spider dragline silk.</title>
        <authorList>
            <person name="Kono N."/>
            <person name="Nakamura H."/>
            <person name="Mori M."/>
            <person name="Yoshida Y."/>
            <person name="Ohtoshi R."/>
            <person name="Malay A.D."/>
            <person name="Moran D.A.P."/>
            <person name="Tomita M."/>
            <person name="Numata K."/>
            <person name="Arakawa K."/>
        </authorList>
    </citation>
    <scope>NUCLEOTIDE SEQUENCE</scope>
</reference>
<organism evidence="1 2">
    <name type="scientific">Trichonephila clavata</name>
    <name type="common">Joro spider</name>
    <name type="synonym">Nephila clavata</name>
    <dbReference type="NCBI Taxonomy" id="2740835"/>
    <lineage>
        <taxon>Eukaryota</taxon>
        <taxon>Metazoa</taxon>
        <taxon>Ecdysozoa</taxon>
        <taxon>Arthropoda</taxon>
        <taxon>Chelicerata</taxon>
        <taxon>Arachnida</taxon>
        <taxon>Araneae</taxon>
        <taxon>Araneomorphae</taxon>
        <taxon>Entelegynae</taxon>
        <taxon>Araneoidea</taxon>
        <taxon>Nephilidae</taxon>
        <taxon>Trichonephila</taxon>
    </lineage>
</organism>
<proteinExistence type="predicted"/>
<dbReference type="AlphaFoldDB" id="A0A8X6IU05"/>
<evidence type="ECO:0000313" key="2">
    <source>
        <dbReference type="Proteomes" id="UP000887116"/>
    </source>
</evidence>